<gene>
    <name evidence="1" type="ORF">BA011_35485</name>
</gene>
<protein>
    <submittedName>
        <fullName evidence="1">Uncharacterized protein</fullName>
    </submittedName>
</protein>
<dbReference type="AlphaFoldDB" id="A0A1B1CN13"/>
<name>A0A1B1CN13_RHILE</name>
<reference evidence="1 2" key="1">
    <citation type="submission" date="2016-06" db="EMBL/GenBank/DDBJ databases">
        <title>Microsymbionts genomes from the relict species Vavilovia formosa.</title>
        <authorList>
            <person name="Chirak E."/>
            <person name="Kimeklis A."/>
            <person name="Andronov E."/>
        </authorList>
    </citation>
    <scope>NUCLEOTIDE SEQUENCE [LARGE SCALE GENOMIC DNA]</scope>
    <source>
        <strain evidence="1 2">Vaf10</strain>
        <plasmid evidence="2">Plasmid unnamed3</plasmid>
    </source>
</reference>
<proteinExistence type="predicted"/>
<dbReference type="EMBL" id="CP016290">
    <property type="protein sequence ID" value="ANP91162.1"/>
    <property type="molecule type" value="Genomic_DNA"/>
</dbReference>
<keyword evidence="1" id="KW-0614">Plasmid</keyword>
<evidence type="ECO:0000313" key="2">
    <source>
        <dbReference type="Proteomes" id="UP000092691"/>
    </source>
</evidence>
<accession>A0A1B1CN13</accession>
<evidence type="ECO:0000313" key="1">
    <source>
        <dbReference type="EMBL" id="ANP91162.1"/>
    </source>
</evidence>
<dbReference type="Proteomes" id="UP000092691">
    <property type="component" value="Plasmid unnamed3"/>
</dbReference>
<geneLocation type="plasmid" evidence="1 2">
    <name>unnamed3</name>
</geneLocation>
<sequence length="64" mass="6594">MINGDMSLAVLGTDAGTRSAADTAAGIINDHDHATELTIKVVLAIADTERFTCVVDAVGVHDLT</sequence>
<organism evidence="1 2">
    <name type="scientific">Rhizobium leguminosarum</name>
    <dbReference type="NCBI Taxonomy" id="384"/>
    <lineage>
        <taxon>Bacteria</taxon>
        <taxon>Pseudomonadati</taxon>
        <taxon>Pseudomonadota</taxon>
        <taxon>Alphaproteobacteria</taxon>
        <taxon>Hyphomicrobiales</taxon>
        <taxon>Rhizobiaceae</taxon>
        <taxon>Rhizobium/Agrobacterium group</taxon>
        <taxon>Rhizobium</taxon>
    </lineage>
</organism>